<dbReference type="SMART" id="SM00530">
    <property type="entry name" value="HTH_XRE"/>
    <property type="match status" value="1"/>
</dbReference>
<protein>
    <submittedName>
        <fullName evidence="3">Helix-turn-helix domain-containing protein</fullName>
    </submittedName>
</protein>
<sequence length="146" mass="15827">MPNIAAVFKGEISRIARKEVKAQTQDFKKASSQYRSQIAALRRRVDTLERQLRRVGKAPARAAAAPEADDEGGQNLRFSAKRFGAQRRKLGLSAADFAALLGVSGQSVYKWELGKARPRAAQLAAIAALRGIGKREAAARLEALAK</sequence>
<dbReference type="InterPro" id="IPR001387">
    <property type="entry name" value="Cro/C1-type_HTH"/>
</dbReference>
<proteinExistence type="predicted"/>
<name>A0A562ZVC9_9BURK</name>
<dbReference type="SUPFAM" id="SSF47413">
    <property type="entry name" value="lambda repressor-like DNA-binding domains"/>
    <property type="match status" value="1"/>
</dbReference>
<dbReference type="OrthoDB" id="5957380at2"/>
<dbReference type="Proteomes" id="UP000318199">
    <property type="component" value="Unassembled WGS sequence"/>
</dbReference>
<dbReference type="RefSeq" id="WP_145892247.1">
    <property type="nucleotide sequence ID" value="NZ_VOBQ01000004.1"/>
</dbReference>
<gene>
    <name evidence="3" type="ORF">FN976_06900</name>
</gene>
<feature type="domain" description="HTH cro/C1-type" evidence="2">
    <location>
        <begin position="87"/>
        <end position="129"/>
    </location>
</feature>
<evidence type="ECO:0000313" key="3">
    <source>
        <dbReference type="EMBL" id="TWO72423.1"/>
    </source>
</evidence>
<dbReference type="InterPro" id="IPR010982">
    <property type="entry name" value="Lambda_DNA-bd_dom_sf"/>
</dbReference>
<dbReference type="PROSITE" id="PS50943">
    <property type="entry name" value="HTH_CROC1"/>
    <property type="match status" value="1"/>
</dbReference>
<dbReference type="GO" id="GO:0003677">
    <property type="term" value="F:DNA binding"/>
    <property type="evidence" value="ECO:0007669"/>
    <property type="project" value="InterPro"/>
</dbReference>
<evidence type="ECO:0000313" key="4">
    <source>
        <dbReference type="Proteomes" id="UP000318199"/>
    </source>
</evidence>
<dbReference type="Gene3D" id="1.10.260.40">
    <property type="entry name" value="lambda repressor-like DNA-binding domains"/>
    <property type="match status" value="1"/>
</dbReference>
<dbReference type="CDD" id="cd00093">
    <property type="entry name" value="HTH_XRE"/>
    <property type="match status" value="1"/>
</dbReference>
<keyword evidence="4" id="KW-1185">Reference proteome</keyword>
<comment type="caution">
    <text evidence="3">The sequence shown here is derived from an EMBL/GenBank/DDBJ whole genome shotgun (WGS) entry which is preliminary data.</text>
</comment>
<keyword evidence="1" id="KW-0175">Coiled coil</keyword>
<reference evidence="3 4" key="1">
    <citation type="submission" date="2019-07" db="EMBL/GenBank/DDBJ databases">
        <title>Caenimonas sedimenti sp. nov., isolated from activated sludge.</title>
        <authorList>
            <person name="Xu J."/>
        </authorList>
    </citation>
    <scope>NUCLEOTIDE SEQUENCE [LARGE SCALE GENOMIC DNA]</scope>
    <source>
        <strain evidence="3 4">HX-9-20</strain>
    </source>
</reference>
<organism evidence="3 4">
    <name type="scientific">Caenimonas sedimenti</name>
    <dbReference type="NCBI Taxonomy" id="2596921"/>
    <lineage>
        <taxon>Bacteria</taxon>
        <taxon>Pseudomonadati</taxon>
        <taxon>Pseudomonadota</taxon>
        <taxon>Betaproteobacteria</taxon>
        <taxon>Burkholderiales</taxon>
        <taxon>Comamonadaceae</taxon>
        <taxon>Caenimonas</taxon>
    </lineage>
</organism>
<dbReference type="AlphaFoldDB" id="A0A562ZVC9"/>
<evidence type="ECO:0000259" key="2">
    <source>
        <dbReference type="PROSITE" id="PS50943"/>
    </source>
</evidence>
<dbReference type="EMBL" id="VOBQ01000004">
    <property type="protein sequence ID" value="TWO72423.1"/>
    <property type="molecule type" value="Genomic_DNA"/>
</dbReference>
<evidence type="ECO:0000256" key="1">
    <source>
        <dbReference type="SAM" id="Coils"/>
    </source>
</evidence>
<accession>A0A562ZVC9</accession>
<feature type="coiled-coil region" evidence="1">
    <location>
        <begin position="31"/>
        <end position="58"/>
    </location>
</feature>
<dbReference type="Pfam" id="PF01381">
    <property type="entry name" value="HTH_3"/>
    <property type="match status" value="1"/>
</dbReference>